<dbReference type="PANTHER" id="PTHR20974">
    <property type="entry name" value="UPF0585 PROTEIN CG18661"/>
    <property type="match status" value="1"/>
</dbReference>
<accession>A0A545TZG0</accession>
<proteinExistence type="predicted"/>
<dbReference type="Pfam" id="PF06080">
    <property type="entry name" value="DUF938"/>
    <property type="match status" value="1"/>
</dbReference>
<comment type="caution">
    <text evidence="1">The sequence shown here is derived from an EMBL/GenBank/DDBJ whole genome shotgun (WGS) entry which is preliminary data.</text>
</comment>
<reference evidence="1 2" key="1">
    <citation type="submission" date="2019-06" db="EMBL/GenBank/DDBJ databases">
        <title>Whole genome sequence for Cellvibrionaceae sp. R142.</title>
        <authorList>
            <person name="Wang G."/>
        </authorList>
    </citation>
    <scope>NUCLEOTIDE SEQUENCE [LARGE SCALE GENOMIC DNA]</scope>
    <source>
        <strain evidence="1 2">R142</strain>
    </source>
</reference>
<evidence type="ECO:0000313" key="2">
    <source>
        <dbReference type="Proteomes" id="UP000319732"/>
    </source>
</evidence>
<evidence type="ECO:0000313" key="1">
    <source>
        <dbReference type="EMBL" id="TQV82598.1"/>
    </source>
</evidence>
<dbReference type="InterPro" id="IPR010342">
    <property type="entry name" value="DUF938"/>
</dbReference>
<keyword evidence="2" id="KW-1185">Reference proteome</keyword>
<dbReference type="AlphaFoldDB" id="A0A545TZG0"/>
<dbReference type="SUPFAM" id="SSF53335">
    <property type="entry name" value="S-adenosyl-L-methionine-dependent methyltransferases"/>
    <property type="match status" value="1"/>
</dbReference>
<dbReference type="RefSeq" id="WP_142903614.1">
    <property type="nucleotide sequence ID" value="NZ_ML660090.1"/>
</dbReference>
<protein>
    <submittedName>
        <fullName evidence="1">DUF938 domain-containing protein</fullName>
    </submittedName>
</protein>
<sequence>MKPFSQACANNQDPILQVLQRVFADRRNVLEVGSGTGQHAVYFAHNLPHLQWYTSDLPANHPGINLWIDEHPRENLHRPRLLDVFDPHWPLSGMDAVFTANTFHIMPWEAVTAFFTGVVGVLETGLLAVYGPFNYEGDYTSESNARFDTWLKAQAQHQAIRDFEKVDALARSVDFTLVEDNPMPANNRLLVWRRG</sequence>
<name>A0A545TZG0_9GAMM</name>
<dbReference type="Gene3D" id="3.40.50.150">
    <property type="entry name" value="Vaccinia Virus protein VP39"/>
    <property type="match status" value="1"/>
</dbReference>
<dbReference type="Proteomes" id="UP000319732">
    <property type="component" value="Unassembled WGS sequence"/>
</dbReference>
<gene>
    <name evidence="1" type="ORF">FKG94_07655</name>
</gene>
<dbReference type="EMBL" id="VHSG01000007">
    <property type="protein sequence ID" value="TQV82598.1"/>
    <property type="molecule type" value="Genomic_DNA"/>
</dbReference>
<dbReference type="InterPro" id="IPR029063">
    <property type="entry name" value="SAM-dependent_MTases_sf"/>
</dbReference>
<organism evidence="1 2">
    <name type="scientific">Exilibacterium tricleocarpae</name>
    <dbReference type="NCBI Taxonomy" id="2591008"/>
    <lineage>
        <taxon>Bacteria</taxon>
        <taxon>Pseudomonadati</taxon>
        <taxon>Pseudomonadota</taxon>
        <taxon>Gammaproteobacteria</taxon>
        <taxon>Cellvibrionales</taxon>
        <taxon>Cellvibrionaceae</taxon>
        <taxon>Exilibacterium</taxon>
    </lineage>
</organism>
<dbReference type="PANTHER" id="PTHR20974:SF0">
    <property type="entry name" value="UPF0585 PROTEIN CG18661"/>
    <property type="match status" value="1"/>
</dbReference>
<dbReference type="OrthoDB" id="5563826at2"/>